<organism evidence="5 6">
    <name type="scientific">Morella rubra</name>
    <name type="common">Chinese bayberry</name>
    <dbReference type="NCBI Taxonomy" id="262757"/>
    <lineage>
        <taxon>Eukaryota</taxon>
        <taxon>Viridiplantae</taxon>
        <taxon>Streptophyta</taxon>
        <taxon>Embryophyta</taxon>
        <taxon>Tracheophyta</taxon>
        <taxon>Spermatophyta</taxon>
        <taxon>Magnoliopsida</taxon>
        <taxon>eudicotyledons</taxon>
        <taxon>Gunneridae</taxon>
        <taxon>Pentapetalae</taxon>
        <taxon>rosids</taxon>
        <taxon>fabids</taxon>
        <taxon>Fagales</taxon>
        <taxon>Myricaceae</taxon>
        <taxon>Morella</taxon>
    </lineage>
</organism>
<keyword evidence="6" id="KW-1185">Reference proteome</keyword>
<dbReference type="GO" id="GO:0047631">
    <property type="term" value="F:ADP-ribose diphosphatase activity"/>
    <property type="evidence" value="ECO:0007669"/>
    <property type="project" value="TreeGrafter"/>
</dbReference>
<dbReference type="Proteomes" id="UP000516437">
    <property type="component" value="Chromosome 6"/>
</dbReference>
<dbReference type="Pfam" id="PF18290">
    <property type="entry name" value="Nudix_hydro"/>
    <property type="match status" value="1"/>
</dbReference>
<dbReference type="GO" id="GO:0046872">
    <property type="term" value="F:metal ion binding"/>
    <property type="evidence" value="ECO:0007669"/>
    <property type="project" value="UniProtKB-KW"/>
</dbReference>
<dbReference type="AlphaFoldDB" id="A0A6A1V9U9"/>
<dbReference type="InterPro" id="IPR015797">
    <property type="entry name" value="NUDIX_hydrolase-like_dom_sf"/>
</dbReference>
<accession>A0A6A1V9U9</accession>
<dbReference type="InterPro" id="IPR020084">
    <property type="entry name" value="NUDIX_hydrolase_CS"/>
</dbReference>
<dbReference type="FunFam" id="3.90.79.10:FF:000015">
    <property type="entry name" value="Nudix hydrolase 8"/>
    <property type="match status" value="1"/>
</dbReference>
<keyword evidence="3 5" id="KW-0378">Hydrolase</keyword>
<dbReference type="PANTHER" id="PTHR13994:SF53">
    <property type="entry name" value="NUDIX HYDROLASE 8-LIKE"/>
    <property type="match status" value="1"/>
</dbReference>
<dbReference type="InterPro" id="IPR003293">
    <property type="entry name" value="Nudix_hydrolase6-like"/>
</dbReference>
<dbReference type="OrthoDB" id="447842at2759"/>
<dbReference type="GO" id="GO:0035529">
    <property type="term" value="F:NADH pyrophosphatase activity"/>
    <property type="evidence" value="ECO:0007669"/>
    <property type="project" value="TreeGrafter"/>
</dbReference>
<dbReference type="PROSITE" id="PS51462">
    <property type="entry name" value="NUDIX"/>
    <property type="match status" value="1"/>
</dbReference>
<evidence type="ECO:0000256" key="3">
    <source>
        <dbReference type="ARBA" id="ARBA00022801"/>
    </source>
</evidence>
<dbReference type="CDD" id="cd04670">
    <property type="entry name" value="NUDIX_ASFGF2_Nudt6"/>
    <property type="match status" value="1"/>
</dbReference>
<dbReference type="InterPro" id="IPR000086">
    <property type="entry name" value="NUDIX_hydrolase_dom"/>
</dbReference>
<comment type="caution">
    <text evidence="5">The sequence shown here is derived from an EMBL/GenBank/DDBJ whole genome shotgun (WGS) entry which is preliminary data.</text>
</comment>
<evidence type="ECO:0000256" key="2">
    <source>
        <dbReference type="ARBA" id="ARBA00022723"/>
    </source>
</evidence>
<reference evidence="5 6" key="1">
    <citation type="journal article" date="2019" name="Plant Biotechnol. J.">
        <title>The red bayberry genome and genetic basis of sex determination.</title>
        <authorList>
            <person name="Jia H.M."/>
            <person name="Jia H.J."/>
            <person name="Cai Q.L."/>
            <person name="Wang Y."/>
            <person name="Zhao H.B."/>
            <person name="Yang W.F."/>
            <person name="Wang G.Y."/>
            <person name="Li Y.H."/>
            <person name="Zhan D.L."/>
            <person name="Shen Y.T."/>
            <person name="Niu Q.F."/>
            <person name="Chang L."/>
            <person name="Qiu J."/>
            <person name="Zhao L."/>
            <person name="Xie H.B."/>
            <person name="Fu W.Y."/>
            <person name="Jin J."/>
            <person name="Li X.W."/>
            <person name="Jiao Y."/>
            <person name="Zhou C.C."/>
            <person name="Tu T."/>
            <person name="Chai C.Y."/>
            <person name="Gao J.L."/>
            <person name="Fan L.J."/>
            <person name="van de Weg E."/>
            <person name="Wang J.Y."/>
            <person name="Gao Z.S."/>
        </authorList>
    </citation>
    <scope>NUCLEOTIDE SEQUENCE [LARGE SCALE GENOMIC DNA]</scope>
    <source>
        <tissue evidence="5">Leaves</tissue>
    </source>
</reference>
<dbReference type="Pfam" id="PF00293">
    <property type="entry name" value="NUDIX"/>
    <property type="match status" value="1"/>
</dbReference>
<dbReference type="Gene3D" id="3.90.79.10">
    <property type="entry name" value="Nucleoside Triphosphate Pyrophosphohydrolase"/>
    <property type="match status" value="1"/>
</dbReference>
<feature type="domain" description="Nudix hydrolase" evidence="4">
    <location>
        <begin position="189"/>
        <end position="318"/>
    </location>
</feature>
<proteinExistence type="inferred from homology"/>
<keyword evidence="2" id="KW-0479">Metal-binding</keyword>
<sequence>MVKMAAVMGGSQRLGFHFQQPKDEPRGCWAKYFRFQCLSEGNLLHKSILSNTSSAQLKTSPVPFHEGSYVHKKKAGLGLHVLSPNIMSAALSTTVELLDSWDDEYDGVIINPESLPSTANVFASSLRASLPNWKLKGKRGIWLKILLEQADLVPIAIQEGFDFHHAEPGSVMLTYWIPNDLCMLPASPSHQIGVAGFVINNKKEVLVVKEKCPCSCSGVWKLPTGYINKSEDIYAGAIREVKEETGVDTIFLEMVAFRHAHLVSFEKSDLLFVCMLKPLSYEITIDDKEIQAAKWMAVDELMGQPFYEEDHMSKKVIDVCAAAYEDRYSGFKAHQLASKFDGKLSYLYYNDSN</sequence>
<dbReference type="GO" id="GO:0051287">
    <property type="term" value="F:NAD binding"/>
    <property type="evidence" value="ECO:0007669"/>
    <property type="project" value="TreeGrafter"/>
</dbReference>
<evidence type="ECO:0000313" key="5">
    <source>
        <dbReference type="EMBL" id="KAB1209255.1"/>
    </source>
</evidence>
<dbReference type="SUPFAM" id="SSF55811">
    <property type="entry name" value="Nudix"/>
    <property type="match status" value="1"/>
</dbReference>
<dbReference type="PANTHER" id="PTHR13994">
    <property type="entry name" value="NUDIX HYDROLASE RELATED"/>
    <property type="match status" value="1"/>
</dbReference>
<gene>
    <name evidence="5" type="ORF">CJ030_MR6G007207</name>
</gene>
<name>A0A6A1V9U9_9ROSI</name>
<dbReference type="PROSITE" id="PS00893">
    <property type="entry name" value="NUDIX_BOX"/>
    <property type="match status" value="1"/>
</dbReference>
<evidence type="ECO:0000313" key="6">
    <source>
        <dbReference type="Proteomes" id="UP000516437"/>
    </source>
</evidence>
<dbReference type="FunFam" id="3.40.630.30:FF:000016">
    <property type="entry name" value="nudix hydrolase 2"/>
    <property type="match status" value="1"/>
</dbReference>
<dbReference type="EMBL" id="RXIC02000024">
    <property type="protein sequence ID" value="KAB1209255.1"/>
    <property type="molecule type" value="Genomic_DNA"/>
</dbReference>
<dbReference type="Gene3D" id="3.40.630.30">
    <property type="match status" value="1"/>
</dbReference>
<evidence type="ECO:0000256" key="1">
    <source>
        <dbReference type="ARBA" id="ARBA00005582"/>
    </source>
</evidence>
<protein>
    <submittedName>
        <fullName evidence="5">Nudix hydrolase 8</fullName>
    </submittedName>
</protein>
<comment type="similarity">
    <text evidence="1">Belongs to the Nudix hydrolase family.</text>
</comment>
<dbReference type="PRINTS" id="PR01356">
    <property type="entry name" value="GFGPROTEIN"/>
</dbReference>
<evidence type="ECO:0000259" key="4">
    <source>
        <dbReference type="PROSITE" id="PS51462"/>
    </source>
</evidence>
<dbReference type="InterPro" id="IPR040618">
    <property type="entry name" value="Pre-Nudix"/>
</dbReference>